<dbReference type="SUPFAM" id="SSF46785">
    <property type="entry name" value="Winged helix' DNA-binding domain"/>
    <property type="match status" value="1"/>
</dbReference>
<organism evidence="2">
    <name type="scientific">marine sediment metagenome</name>
    <dbReference type="NCBI Taxonomy" id="412755"/>
    <lineage>
        <taxon>unclassified sequences</taxon>
        <taxon>metagenomes</taxon>
        <taxon>ecological metagenomes</taxon>
    </lineage>
</organism>
<gene>
    <name evidence="2" type="ORF">S12H4_31515</name>
</gene>
<dbReference type="InterPro" id="IPR036388">
    <property type="entry name" value="WH-like_DNA-bd_sf"/>
</dbReference>
<accession>X1V1S2</accession>
<reference evidence="2" key="1">
    <citation type="journal article" date="2014" name="Front. Microbiol.">
        <title>High frequency of phylogenetically diverse reductive dehalogenase-homologous genes in deep subseafloor sedimentary metagenomes.</title>
        <authorList>
            <person name="Kawai M."/>
            <person name="Futagami T."/>
            <person name="Toyoda A."/>
            <person name="Takaki Y."/>
            <person name="Nishi S."/>
            <person name="Hori S."/>
            <person name="Arai W."/>
            <person name="Tsubouchi T."/>
            <person name="Morono Y."/>
            <person name="Uchiyama I."/>
            <person name="Ito T."/>
            <person name="Fujiyama A."/>
            <person name="Inagaki F."/>
            <person name="Takami H."/>
        </authorList>
    </citation>
    <scope>NUCLEOTIDE SEQUENCE</scope>
    <source>
        <strain evidence="2">Expedition CK06-06</strain>
    </source>
</reference>
<comment type="caution">
    <text evidence="2">The sequence shown here is derived from an EMBL/GenBank/DDBJ whole genome shotgun (WGS) entry which is preliminary data.</text>
</comment>
<dbReference type="Pfam" id="PF03288">
    <property type="entry name" value="Pox_D5"/>
    <property type="match status" value="1"/>
</dbReference>
<name>X1V1S2_9ZZZZ</name>
<feature type="non-terminal residue" evidence="2">
    <location>
        <position position="1"/>
    </location>
</feature>
<protein>
    <recommendedName>
        <fullName evidence="1">DNA primase/nucleoside triphosphatase C-terminal domain-containing protein</fullName>
    </recommendedName>
</protein>
<feature type="domain" description="DNA primase/nucleoside triphosphatase C-terminal" evidence="1">
    <location>
        <begin position="69"/>
        <end position="123"/>
    </location>
</feature>
<evidence type="ECO:0000313" key="2">
    <source>
        <dbReference type="EMBL" id="GAI98559.1"/>
    </source>
</evidence>
<dbReference type="InterPro" id="IPR004968">
    <property type="entry name" value="DNA_primase/NTPase_C"/>
</dbReference>
<proteinExistence type="predicted"/>
<dbReference type="Gene3D" id="1.10.10.10">
    <property type="entry name" value="Winged helix-like DNA-binding domain superfamily/Winged helix DNA-binding domain"/>
    <property type="match status" value="1"/>
</dbReference>
<dbReference type="AlphaFoldDB" id="X1V1S2"/>
<dbReference type="InterPro" id="IPR036390">
    <property type="entry name" value="WH_DNA-bd_sf"/>
</dbReference>
<dbReference type="EMBL" id="BARW01018402">
    <property type="protein sequence ID" value="GAI98559.1"/>
    <property type="molecule type" value="Genomic_DNA"/>
</dbReference>
<evidence type="ECO:0000259" key="1">
    <source>
        <dbReference type="Pfam" id="PF03288"/>
    </source>
</evidence>
<sequence length="157" mass="18347">WRRWIFINFPNKFEGRKADKRLLRKLTKKSELSGLLNIALQGLERLLNKQEYSYELSPEEIAEWHLRLSDPLYAFAEDVCEADSEAWISKDELYGAFINYCDEKNIPRIGKESFGRALRNAKNANVTSQKRGPRGAQIQGWARIQLKKLEEDIDMEV</sequence>